<evidence type="ECO:0000256" key="21">
    <source>
        <dbReference type="ARBA" id="ARBA00061558"/>
    </source>
</evidence>
<dbReference type="PANTHER" id="PTHR10160">
    <property type="entry name" value="NAD(P) TRANSHYDROGENASE"/>
    <property type="match status" value="1"/>
</dbReference>
<organism evidence="27 28">
    <name type="scientific">Chrysophaeum taylorii</name>
    <dbReference type="NCBI Taxonomy" id="2483200"/>
    <lineage>
        <taxon>Eukaryota</taxon>
        <taxon>Sar</taxon>
        <taxon>Stramenopiles</taxon>
        <taxon>Ochrophyta</taxon>
        <taxon>Pelagophyceae</taxon>
        <taxon>Pelagomonadales</taxon>
        <taxon>Pelagomonadaceae</taxon>
        <taxon>Chrysophaeum</taxon>
    </lineage>
</organism>
<evidence type="ECO:0000256" key="3">
    <source>
        <dbReference type="ARBA" id="ARBA00005624"/>
    </source>
</evidence>
<comment type="similarity">
    <text evidence="3">In the N-terminal section; belongs to the AlaDH/PNT family.</text>
</comment>
<dbReference type="GO" id="GO:0050661">
    <property type="term" value="F:NADP binding"/>
    <property type="evidence" value="ECO:0007669"/>
    <property type="project" value="TreeGrafter"/>
</dbReference>
<sequence>MAIVRLTGRRLAGAWGRGRQLSTKYSELTVGIPKETYELERRVAGTPATVALLKKAGFKDVVIETGAGLGASYGDSDYVAKGASIGSSGDAFGADVVVKVRPPSEAEVAALKGNGQTLISFAYPAINKALIEALASKKQTLFAMDCIPRTLSRGQTYDALSSQANIAGYRSVVEASNEFGRFFAGQMTAAGKVAPAKVLVLGGGVAGLAAIQAAKNMGAIVRGFDVRAAAAEQIEAMGASFLRVDFEEEGSGAGGYAKEMSAEWHAAAREMLTKQCAEVDVVISTALIPGRKAPILVTKEMVGVMGAGSVTVDLAAEAGGNVETTVADRKIVTENGVTCLGYTDLPSRLARTSSDLYSNNATKFLLSIGPFTTKIKDEFEIDYDDDCVRPMLVLDKGELAWPPPPPAPPAAKKDVEGAAAAAAAETVEKTAVPLSPFDEYLRSSLRASAVAATFLGLGSGIDPPILATFALSTIVGYYTVFDVVPALHSPLMAVTNAISGMTALGGLTLVGGGAIPATTAELFGAGATALSAVNIVGGFLVTKKMLDLFKRPDDPDEHPELYAIPVVGTLGAYGAAGLAGAGDLSSVVSLMSGICCIGGIAGLSSQKTARLGNVLGQSGVAIGLGATLGALQPDFATSLQIAGLLGLGGAAGYGIASRVGPTELPQTVAAFHSLVGIAAAATAVGEYAHVVSDAKAMDTATAASLYLATWIGGITATGSVVAFGKLNGNLASAPLALPGRDYLNVGMGAASVGAMGVFLSNPSPATGFAALTAATGLSGALGLHMTASIGGADMPVVITVLNSYSGWALCAEGFMLDSPLLTIVGALIGSSGAILTHIMCEAMNRDIFNVILGGYGTTAKAPTASAGGYQGEHAEIDVDATAALLKEASSVIIVPGYGLAVAKAQYAVAEIAKMLNDSGVKTRFAIHPVAGRMPGQLNVLLAEAGVPYDVVFEMEEINDDFPDTDLALVIGANDTANSAAVEDPDSIIAGMPVIEVWKAKQSIFMKRTMGSGYAGADNPVFYKPNNAMLLGDAKKTCDALRNKIASGE</sequence>
<evidence type="ECO:0000256" key="12">
    <source>
        <dbReference type="ARBA" id="ARBA00022946"/>
    </source>
</evidence>
<keyword evidence="9" id="KW-0547">Nucleotide-binding</keyword>
<evidence type="ECO:0000256" key="11">
    <source>
        <dbReference type="ARBA" id="ARBA00022857"/>
    </source>
</evidence>
<dbReference type="InterPro" id="IPR024605">
    <property type="entry name" value="NADP_transhyd_a_C"/>
</dbReference>
<dbReference type="GO" id="GO:0006740">
    <property type="term" value="P:NADPH regeneration"/>
    <property type="evidence" value="ECO:0007669"/>
    <property type="project" value="TreeGrafter"/>
</dbReference>
<dbReference type="Pfam" id="PF02233">
    <property type="entry name" value="PNTB"/>
    <property type="match status" value="1"/>
</dbReference>
<keyword evidence="15" id="KW-0007">Acetylation</keyword>
<evidence type="ECO:0000256" key="1">
    <source>
        <dbReference type="ARBA" id="ARBA00004292"/>
    </source>
</evidence>
<name>A0AAD7UIL4_9STRA</name>
<dbReference type="SUPFAM" id="SSF52283">
    <property type="entry name" value="Formate/glycerate dehydrogenase catalytic domain-like"/>
    <property type="match status" value="1"/>
</dbReference>
<dbReference type="PANTHER" id="PTHR10160:SF19">
    <property type="entry name" value="PROTON-TRANSLOCATING NAD(P)(+) TRANSHYDROGENASE"/>
    <property type="match status" value="1"/>
</dbReference>
<feature type="transmembrane region" description="Helical" evidence="24">
    <location>
        <begin position="465"/>
        <end position="484"/>
    </location>
</feature>
<keyword evidence="17" id="KW-0496">Mitochondrion</keyword>
<comment type="caution">
    <text evidence="27">The sequence shown here is derived from an EMBL/GenBank/DDBJ whole genome shotgun (WGS) entry which is preliminary data.</text>
</comment>
<evidence type="ECO:0000313" key="28">
    <source>
        <dbReference type="Proteomes" id="UP001230188"/>
    </source>
</evidence>
<evidence type="ECO:0000256" key="22">
    <source>
        <dbReference type="ARBA" id="ARBA00074145"/>
    </source>
</evidence>
<dbReference type="Pfam" id="PF01262">
    <property type="entry name" value="AlaDh_PNT_C"/>
    <property type="match status" value="1"/>
</dbReference>
<keyword evidence="14 24" id="KW-1133">Transmembrane helix</keyword>
<feature type="transmembrane region" description="Helical" evidence="24">
    <location>
        <begin position="491"/>
        <end position="516"/>
    </location>
</feature>
<dbReference type="InterPro" id="IPR036291">
    <property type="entry name" value="NAD(P)-bd_dom_sf"/>
</dbReference>
<dbReference type="FunFam" id="3.40.50.720:FF:000028">
    <property type="entry name" value="NAD(P) transhydrogenase subunit alpha"/>
    <property type="match status" value="1"/>
</dbReference>
<keyword evidence="7" id="KW-0997">Cell inner membrane</keyword>
<dbReference type="Pfam" id="PF05222">
    <property type="entry name" value="AlaDh_PNT_N"/>
    <property type="match status" value="1"/>
</dbReference>
<keyword evidence="8 24" id="KW-0812">Transmembrane</keyword>
<feature type="transmembrane region" description="Helical" evidence="24">
    <location>
        <begin position="561"/>
        <end position="581"/>
    </location>
</feature>
<keyword evidence="16" id="KW-0520">NAD</keyword>
<dbReference type="FunFam" id="3.40.50.1220:FF:000002">
    <property type="entry name" value="NAD(P) transhydrogenase subunit beta"/>
    <property type="match status" value="1"/>
</dbReference>
<keyword evidence="12" id="KW-0809">Transit peptide</keyword>
<dbReference type="InterPro" id="IPR007886">
    <property type="entry name" value="AlaDH/PNT_N"/>
</dbReference>
<protein>
    <recommendedName>
        <fullName evidence="22">NAD(P) transhydrogenase, mitochondrial</fullName>
        <ecNumber evidence="5">7.1.1.1</ecNumber>
    </recommendedName>
    <alternativeName>
        <fullName evidence="23">Nicotinamide nucleotide transhydrogenase</fullName>
    </alternativeName>
</protein>
<reference evidence="27" key="1">
    <citation type="submission" date="2023-01" db="EMBL/GenBank/DDBJ databases">
        <title>Metagenome sequencing of chrysophaentin producing Chrysophaeum taylorii.</title>
        <authorList>
            <person name="Davison J."/>
            <person name="Bewley C."/>
        </authorList>
    </citation>
    <scope>NUCLEOTIDE SEQUENCE</scope>
    <source>
        <strain evidence="27">NIES-1699</strain>
    </source>
</reference>
<evidence type="ECO:0000256" key="13">
    <source>
        <dbReference type="ARBA" id="ARBA00022967"/>
    </source>
</evidence>
<evidence type="ECO:0000259" key="26">
    <source>
        <dbReference type="SMART" id="SM01003"/>
    </source>
</evidence>
<keyword evidence="6" id="KW-1003">Cell membrane</keyword>
<keyword evidence="11" id="KW-0521">NADP</keyword>
<evidence type="ECO:0000256" key="16">
    <source>
        <dbReference type="ARBA" id="ARBA00023027"/>
    </source>
</evidence>
<feature type="transmembrane region" description="Helical" evidence="24">
    <location>
        <begin position="637"/>
        <end position="656"/>
    </location>
</feature>
<comment type="function">
    <text evidence="20">The transhydrogenation between NADH and NADP is coupled to respiration and ATP hydrolysis and functions as a proton pump across the membrane. May play a role in reactive oxygen species (ROS) detoxification in the adrenal gland.</text>
</comment>
<feature type="transmembrane region" description="Helical" evidence="24">
    <location>
        <begin position="700"/>
        <end position="722"/>
    </location>
</feature>
<dbReference type="GO" id="GO:0008750">
    <property type="term" value="F:proton-translocating NAD(P)+ transhydrogenase activity"/>
    <property type="evidence" value="ECO:0007669"/>
    <property type="project" value="UniProtKB-EC"/>
</dbReference>
<evidence type="ECO:0000256" key="14">
    <source>
        <dbReference type="ARBA" id="ARBA00022989"/>
    </source>
</evidence>
<dbReference type="EC" id="7.1.1.1" evidence="5"/>
<dbReference type="InterPro" id="IPR034300">
    <property type="entry name" value="PNTB-like"/>
</dbReference>
<evidence type="ECO:0000259" key="25">
    <source>
        <dbReference type="SMART" id="SM01002"/>
    </source>
</evidence>
<keyword evidence="18 24" id="KW-0472">Membrane</keyword>
<comment type="similarity">
    <text evidence="21">In the C-terminal section; belongs to the PNT beta subunit family.</text>
</comment>
<accession>A0AAD7UIL4</accession>
<comment type="subunit">
    <text evidence="4">Homodimer.</text>
</comment>
<feature type="domain" description="Alanine dehydrogenase/pyridine nucleotide transhydrogenase NAD(H)-binding" evidence="25">
    <location>
        <begin position="176"/>
        <end position="341"/>
    </location>
</feature>
<gene>
    <name evidence="27" type="ORF">CTAYLR_009619</name>
</gene>
<keyword evidence="28" id="KW-1185">Reference proteome</keyword>
<evidence type="ECO:0000256" key="19">
    <source>
        <dbReference type="ARBA" id="ARBA00048202"/>
    </source>
</evidence>
<evidence type="ECO:0000256" key="17">
    <source>
        <dbReference type="ARBA" id="ARBA00023128"/>
    </source>
</evidence>
<dbReference type="SMART" id="SM01002">
    <property type="entry name" value="AlaDh_PNT_C"/>
    <property type="match status" value="1"/>
</dbReference>
<dbReference type="Gene3D" id="3.40.50.1220">
    <property type="entry name" value="TPP-binding domain"/>
    <property type="match status" value="1"/>
</dbReference>
<dbReference type="SUPFAM" id="SSF51735">
    <property type="entry name" value="NAD(P)-binding Rossmann-fold domains"/>
    <property type="match status" value="1"/>
</dbReference>
<dbReference type="InterPro" id="IPR007698">
    <property type="entry name" value="AlaDH/PNT_NAD(H)-bd"/>
</dbReference>
<feature type="transmembrane region" description="Helical" evidence="24">
    <location>
        <begin position="668"/>
        <end position="688"/>
    </location>
</feature>
<evidence type="ECO:0000256" key="18">
    <source>
        <dbReference type="ARBA" id="ARBA00023136"/>
    </source>
</evidence>
<dbReference type="Gene3D" id="3.40.50.720">
    <property type="entry name" value="NAD(P)-binding Rossmann-like Domain"/>
    <property type="match status" value="2"/>
</dbReference>
<evidence type="ECO:0000256" key="7">
    <source>
        <dbReference type="ARBA" id="ARBA00022519"/>
    </source>
</evidence>
<evidence type="ECO:0000256" key="15">
    <source>
        <dbReference type="ARBA" id="ARBA00022990"/>
    </source>
</evidence>
<dbReference type="NCBIfam" id="TIGR00561">
    <property type="entry name" value="pntA"/>
    <property type="match status" value="1"/>
</dbReference>
<dbReference type="Pfam" id="PF12769">
    <property type="entry name" value="PNTB_4TM"/>
    <property type="match status" value="1"/>
</dbReference>
<feature type="transmembrane region" description="Helical" evidence="24">
    <location>
        <begin position="820"/>
        <end position="840"/>
    </location>
</feature>
<dbReference type="InterPro" id="IPR026255">
    <property type="entry name" value="NADP_transhyd_a"/>
</dbReference>
<dbReference type="CDD" id="cd05304">
    <property type="entry name" value="Rubrum_tdh"/>
    <property type="match status" value="1"/>
</dbReference>
<feature type="transmembrane region" description="Helical" evidence="24">
    <location>
        <begin position="587"/>
        <end position="604"/>
    </location>
</feature>
<evidence type="ECO:0000256" key="10">
    <source>
        <dbReference type="ARBA" id="ARBA00022792"/>
    </source>
</evidence>
<evidence type="ECO:0000313" key="27">
    <source>
        <dbReference type="EMBL" id="KAJ8608074.1"/>
    </source>
</evidence>
<comment type="catalytic activity">
    <reaction evidence="19">
        <text>NAD(+) + NADPH + H(+)(in) = NADH + NADP(+) + H(+)(out)</text>
        <dbReference type="Rhea" id="RHEA:47992"/>
        <dbReference type="ChEBI" id="CHEBI:15378"/>
        <dbReference type="ChEBI" id="CHEBI:57540"/>
        <dbReference type="ChEBI" id="CHEBI:57783"/>
        <dbReference type="ChEBI" id="CHEBI:57945"/>
        <dbReference type="ChEBI" id="CHEBI:58349"/>
        <dbReference type="EC" id="7.1.1.1"/>
    </reaction>
</comment>
<dbReference type="SUPFAM" id="SSF52467">
    <property type="entry name" value="DHS-like NAD/FAD-binding domain"/>
    <property type="match status" value="1"/>
</dbReference>
<evidence type="ECO:0000256" key="5">
    <source>
        <dbReference type="ARBA" id="ARBA00012943"/>
    </source>
</evidence>
<dbReference type="GO" id="GO:0005886">
    <property type="term" value="C:plasma membrane"/>
    <property type="evidence" value="ECO:0007669"/>
    <property type="project" value="UniProtKB-SubCell"/>
</dbReference>
<dbReference type="Proteomes" id="UP001230188">
    <property type="component" value="Unassembled WGS sequence"/>
</dbReference>
<evidence type="ECO:0000256" key="9">
    <source>
        <dbReference type="ARBA" id="ARBA00022741"/>
    </source>
</evidence>
<keyword evidence="13" id="KW-1278">Translocase</keyword>
<evidence type="ECO:0000256" key="20">
    <source>
        <dbReference type="ARBA" id="ARBA00054910"/>
    </source>
</evidence>
<dbReference type="GO" id="GO:0005743">
    <property type="term" value="C:mitochondrial inner membrane"/>
    <property type="evidence" value="ECO:0007669"/>
    <property type="project" value="UniProtKB-SubCell"/>
</dbReference>
<dbReference type="InterPro" id="IPR029035">
    <property type="entry name" value="DHS-like_NAD/FAD-binding_dom"/>
</dbReference>
<evidence type="ECO:0000256" key="4">
    <source>
        <dbReference type="ARBA" id="ARBA00011738"/>
    </source>
</evidence>
<dbReference type="SMART" id="SM01003">
    <property type="entry name" value="AlaDh_PNT_N"/>
    <property type="match status" value="1"/>
</dbReference>
<feature type="transmembrane region" description="Helical" evidence="24">
    <location>
        <begin position="522"/>
        <end position="541"/>
    </location>
</feature>
<evidence type="ECO:0000256" key="6">
    <source>
        <dbReference type="ARBA" id="ARBA00022475"/>
    </source>
</evidence>
<keyword evidence="10" id="KW-0999">Mitochondrion inner membrane</keyword>
<evidence type="ECO:0000256" key="8">
    <source>
        <dbReference type="ARBA" id="ARBA00022692"/>
    </source>
</evidence>
<feature type="transmembrane region" description="Helical" evidence="24">
    <location>
        <begin position="611"/>
        <end position="631"/>
    </location>
</feature>
<dbReference type="NCBIfam" id="NF006942">
    <property type="entry name" value="PRK09424.1"/>
    <property type="match status" value="1"/>
</dbReference>
<dbReference type="AlphaFoldDB" id="A0AAD7UIL4"/>
<comment type="subcellular location">
    <subcellularLocation>
        <location evidence="2">Cell inner membrane</location>
        <topology evidence="2">Multi-pass membrane protein</topology>
    </subcellularLocation>
    <subcellularLocation>
        <location evidence="1">Mitochondrion inner membrane</location>
        <topology evidence="1">Multi-pass membrane protein</topology>
        <orientation evidence="1">Matrix side</orientation>
    </subcellularLocation>
</comment>
<evidence type="ECO:0000256" key="2">
    <source>
        <dbReference type="ARBA" id="ARBA00004429"/>
    </source>
</evidence>
<dbReference type="EMBL" id="JAQMWT010000185">
    <property type="protein sequence ID" value="KAJ8608074.1"/>
    <property type="molecule type" value="Genomic_DNA"/>
</dbReference>
<evidence type="ECO:0000256" key="23">
    <source>
        <dbReference type="ARBA" id="ARBA00079255"/>
    </source>
</evidence>
<proteinExistence type="inferred from homology"/>
<feature type="domain" description="Alanine dehydrogenase/pyridine nucleotide transhydrogenase N-terminal" evidence="26">
    <location>
        <begin position="31"/>
        <end position="167"/>
    </location>
</feature>
<evidence type="ECO:0000256" key="24">
    <source>
        <dbReference type="SAM" id="Phobius"/>
    </source>
</evidence>